<evidence type="ECO:0000259" key="4">
    <source>
        <dbReference type="Pfam" id="PF08241"/>
    </source>
</evidence>
<evidence type="ECO:0000256" key="3">
    <source>
        <dbReference type="PROSITE-ProRule" id="PRU00339"/>
    </source>
</evidence>
<dbReference type="RefSeq" id="WP_404631349.1">
    <property type="nucleotide sequence ID" value="NZ_JADIKM010000001.1"/>
</dbReference>
<dbReference type="PANTHER" id="PTHR44943:SF8">
    <property type="entry name" value="TPR REPEAT-CONTAINING PROTEIN MJ0263"/>
    <property type="match status" value="1"/>
</dbReference>
<evidence type="ECO:0000256" key="1">
    <source>
        <dbReference type="ARBA" id="ARBA00022737"/>
    </source>
</evidence>
<gene>
    <name evidence="5" type="ORF">ISP17_06905</name>
</gene>
<keyword evidence="1" id="KW-0677">Repeat</keyword>
<dbReference type="EMBL" id="JADIKM010000001">
    <property type="protein sequence ID" value="MFK2903685.1"/>
    <property type="molecule type" value="Genomic_DNA"/>
</dbReference>
<dbReference type="InterPro" id="IPR019734">
    <property type="entry name" value="TPR_rpt"/>
</dbReference>
<organism evidence="5 6">
    <name type="scientific">Dyella ginsengisoli</name>
    <dbReference type="NCBI Taxonomy" id="363848"/>
    <lineage>
        <taxon>Bacteria</taxon>
        <taxon>Pseudomonadati</taxon>
        <taxon>Pseudomonadota</taxon>
        <taxon>Gammaproteobacteria</taxon>
        <taxon>Lysobacterales</taxon>
        <taxon>Rhodanobacteraceae</taxon>
        <taxon>Dyella</taxon>
    </lineage>
</organism>
<dbReference type="Gene3D" id="1.25.40.10">
    <property type="entry name" value="Tetratricopeptide repeat domain"/>
    <property type="match status" value="2"/>
</dbReference>
<reference evidence="5 6" key="1">
    <citation type="submission" date="2020-10" db="EMBL/GenBank/DDBJ databases">
        <title>Phylogeny of dyella-like bacteria.</title>
        <authorList>
            <person name="Fu J."/>
        </authorList>
    </citation>
    <scope>NUCLEOTIDE SEQUENCE [LARGE SCALE GENOMIC DNA]</scope>
    <source>
        <strain evidence="5 6">Gsoil3046</strain>
    </source>
</reference>
<dbReference type="InterPro" id="IPR011990">
    <property type="entry name" value="TPR-like_helical_dom_sf"/>
</dbReference>
<accession>A0ABW8JTW0</accession>
<dbReference type="InterPro" id="IPR029063">
    <property type="entry name" value="SAM-dependent_MTases_sf"/>
</dbReference>
<feature type="repeat" description="TPR" evidence="3">
    <location>
        <begin position="90"/>
        <end position="123"/>
    </location>
</feature>
<sequence>MNAATRPFRRSRKAAKAAPKPYAAVLQRAIQAHQAGDLDAAERLYGEVLDMQVAQPDALHFLGVLCHQRGRSDEALVLIGSALKITPRHPDAHNNLGNVHKECGRLADAERCYRRALECGPGHYQALSNLAVVLEAQERLDEAFEVYTKLLQQAPGYAHGHYRLGLFLRNHAQNEEHLEQSAECFRQAFRCDDRNVRALEGVGIALYMLGRHEAAAEVYRDWLVREPDNPVPRHMLASCGAAEAPPRAADDYVRDVFDGFADSFDEQLLNNLGYRAPEVLVDFLHEVLPATPAALDVLDAGCGTGLCAPLLRERARRLVGVDLSGGMVDKARARGGYDTLEVAELTAWLGARHDEFDLVISADTLVYFGELRPVLGAAAGALRPGGWVGFTLEAIDGEGELAELTSSGRYRHSRAYVEHVLMASGFDDITIRADTLRREAGKPVLGWVVRARRVSTTAVG</sequence>
<dbReference type="SUPFAM" id="SSF48452">
    <property type="entry name" value="TPR-like"/>
    <property type="match status" value="1"/>
</dbReference>
<dbReference type="PANTHER" id="PTHR44943">
    <property type="entry name" value="CELLULOSE SYNTHASE OPERON PROTEIN C"/>
    <property type="match status" value="1"/>
</dbReference>
<evidence type="ECO:0000256" key="2">
    <source>
        <dbReference type="ARBA" id="ARBA00022803"/>
    </source>
</evidence>
<dbReference type="SUPFAM" id="SSF53335">
    <property type="entry name" value="S-adenosyl-L-methionine-dependent methyltransferases"/>
    <property type="match status" value="1"/>
</dbReference>
<dbReference type="Gene3D" id="3.40.50.150">
    <property type="entry name" value="Vaccinia Virus protein VP39"/>
    <property type="match status" value="1"/>
</dbReference>
<name>A0ABW8JTW0_9GAMM</name>
<proteinExistence type="predicted"/>
<dbReference type="InterPro" id="IPR013216">
    <property type="entry name" value="Methyltransf_11"/>
</dbReference>
<dbReference type="Pfam" id="PF08241">
    <property type="entry name" value="Methyltransf_11"/>
    <property type="match status" value="1"/>
</dbReference>
<keyword evidence="6" id="KW-1185">Reference proteome</keyword>
<dbReference type="InterPro" id="IPR051685">
    <property type="entry name" value="Ycf3/AcsC/BcsC/TPR_MFPF"/>
</dbReference>
<dbReference type="SMART" id="SM00028">
    <property type="entry name" value="TPR"/>
    <property type="match status" value="6"/>
</dbReference>
<dbReference type="Proteomes" id="UP001620460">
    <property type="component" value="Unassembled WGS sequence"/>
</dbReference>
<feature type="repeat" description="TPR" evidence="3">
    <location>
        <begin position="196"/>
        <end position="229"/>
    </location>
</feature>
<evidence type="ECO:0000313" key="6">
    <source>
        <dbReference type="Proteomes" id="UP001620460"/>
    </source>
</evidence>
<protein>
    <submittedName>
        <fullName evidence="5">Tetratricopeptide repeat protein</fullName>
    </submittedName>
</protein>
<feature type="domain" description="Methyltransferase type 11" evidence="4">
    <location>
        <begin position="298"/>
        <end position="388"/>
    </location>
</feature>
<comment type="caution">
    <text evidence="5">The sequence shown here is derived from an EMBL/GenBank/DDBJ whole genome shotgun (WGS) entry which is preliminary data.</text>
</comment>
<feature type="repeat" description="TPR" evidence="3">
    <location>
        <begin position="124"/>
        <end position="157"/>
    </location>
</feature>
<evidence type="ECO:0000313" key="5">
    <source>
        <dbReference type="EMBL" id="MFK2903685.1"/>
    </source>
</evidence>
<dbReference type="Pfam" id="PF13432">
    <property type="entry name" value="TPR_16"/>
    <property type="match status" value="3"/>
</dbReference>
<dbReference type="CDD" id="cd02440">
    <property type="entry name" value="AdoMet_MTases"/>
    <property type="match status" value="1"/>
</dbReference>
<dbReference type="PROSITE" id="PS50005">
    <property type="entry name" value="TPR"/>
    <property type="match status" value="3"/>
</dbReference>
<keyword evidence="2 3" id="KW-0802">TPR repeat</keyword>